<dbReference type="InterPro" id="IPR027417">
    <property type="entry name" value="P-loop_NTPase"/>
</dbReference>
<feature type="domain" description="DUF4143" evidence="2">
    <location>
        <begin position="223"/>
        <end position="373"/>
    </location>
</feature>
<keyword evidence="3" id="KW-0067">ATP-binding</keyword>
<reference evidence="3" key="1">
    <citation type="journal article" date="2020" name="mSystems">
        <title>Genome- and Community-Level Interaction Insights into Carbon Utilization and Element Cycling Functions of Hydrothermarchaeota in Hydrothermal Sediment.</title>
        <authorList>
            <person name="Zhou Z."/>
            <person name="Liu Y."/>
            <person name="Xu W."/>
            <person name="Pan J."/>
            <person name="Luo Z.H."/>
            <person name="Li M."/>
        </authorList>
    </citation>
    <scope>NUCLEOTIDE SEQUENCE [LARGE SCALE GENOMIC DNA]</scope>
    <source>
        <strain evidence="3">HyVt-151</strain>
    </source>
</reference>
<dbReference type="AlphaFoldDB" id="A0A7C0Y0Z0"/>
<keyword evidence="3" id="KW-0547">Nucleotide-binding</keyword>
<organism evidence="3">
    <name type="scientific">Thermococcus litoralis</name>
    <dbReference type="NCBI Taxonomy" id="2265"/>
    <lineage>
        <taxon>Archaea</taxon>
        <taxon>Methanobacteriati</taxon>
        <taxon>Methanobacteriota</taxon>
        <taxon>Thermococci</taxon>
        <taxon>Thermococcales</taxon>
        <taxon>Thermococcaceae</taxon>
        <taxon>Thermococcus</taxon>
    </lineage>
</organism>
<dbReference type="GO" id="GO:0005524">
    <property type="term" value="F:ATP binding"/>
    <property type="evidence" value="ECO:0007669"/>
    <property type="project" value="UniProtKB-KW"/>
</dbReference>
<evidence type="ECO:0000259" key="2">
    <source>
        <dbReference type="Pfam" id="PF13635"/>
    </source>
</evidence>
<dbReference type="InterPro" id="IPR025420">
    <property type="entry name" value="DUF4143"/>
</dbReference>
<dbReference type="EMBL" id="DQYG01000063">
    <property type="protein sequence ID" value="HDD31274.1"/>
    <property type="molecule type" value="Genomic_DNA"/>
</dbReference>
<dbReference type="InterPro" id="IPR041682">
    <property type="entry name" value="AAA_14"/>
</dbReference>
<dbReference type="Proteomes" id="UP000886210">
    <property type="component" value="Unassembled WGS sequence"/>
</dbReference>
<evidence type="ECO:0000259" key="1">
    <source>
        <dbReference type="Pfam" id="PF13173"/>
    </source>
</evidence>
<dbReference type="Pfam" id="PF13173">
    <property type="entry name" value="AAA_14"/>
    <property type="match status" value="1"/>
</dbReference>
<comment type="caution">
    <text evidence="3">The sequence shown here is derived from an EMBL/GenBank/DDBJ whole genome shotgun (WGS) entry which is preliminary data.</text>
</comment>
<dbReference type="PANTHER" id="PTHR33295:SF8">
    <property type="entry name" value="AAA+ ATPASE DOMAIN-CONTAINING PROTEIN"/>
    <property type="match status" value="1"/>
</dbReference>
<sequence>MTREEIIGQIVKDFFDLEVGGVERDLEVPLDSDLRKAITIIGPRRAGKTFYLLSHFARLRKEGKAALFLPLDDDRLYPPSLEDLSALIKVFYELFPTADEKYLLLDEIQNVPNWELFVKRAVEREGFKVFLTGSSSKLLSKEIASALRGRTLTFELFPFSFREFLRARGVKLSKYLSTREEAMIKALLKEYLEFGGFPEIVMIENEYLKRKVLKEYVDVMLYRDVVERYNLKNLKAVRMFLKLLVTSFAKEFSINRTANYMKSIGIEVSKNTLYKYLEYFSDAYIVFPLKKFSYSLKEIERSLPKIYVIDNGLINAYSLRFTSNIGRLMENAVFLELRRRNKEVFYFKTQDGREVDFVVREEGKIVALIQVSYSVDDASTWERELKGLVKASKELRCENLMIVTWDREGREEFKGMSVELIPLWKFLTER</sequence>
<dbReference type="Pfam" id="PF13635">
    <property type="entry name" value="DUF4143"/>
    <property type="match status" value="1"/>
</dbReference>
<gene>
    <name evidence="3" type="ORF">ENF72_01440</name>
</gene>
<dbReference type="SUPFAM" id="SSF52540">
    <property type="entry name" value="P-loop containing nucleoside triphosphate hydrolases"/>
    <property type="match status" value="1"/>
</dbReference>
<name>A0A7C0Y0Z0_THELI</name>
<evidence type="ECO:0000313" key="3">
    <source>
        <dbReference type="EMBL" id="HDD31274.1"/>
    </source>
</evidence>
<feature type="domain" description="AAA" evidence="1">
    <location>
        <begin position="35"/>
        <end position="165"/>
    </location>
</feature>
<accession>A0A7C0Y0Z0</accession>
<dbReference type="PANTHER" id="PTHR33295">
    <property type="entry name" value="ATPASE"/>
    <property type="match status" value="1"/>
</dbReference>
<proteinExistence type="predicted"/>
<protein>
    <submittedName>
        <fullName evidence="3">ATP-binding protein</fullName>
    </submittedName>
</protein>